<dbReference type="EMBL" id="JAEQNE010000002">
    <property type="protein sequence ID" value="MBL0391086.1"/>
    <property type="molecule type" value="Genomic_DNA"/>
</dbReference>
<dbReference type="AlphaFoldDB" id="A0A936YYY9"/>
<accession>A0A936YYY9</accession>
<dbReference type="PANTHER" id="PTHR18964:SF149">
    <property type="entry name" value="BIFUNCTIONAL UDP-N-ACETYLGLUCOSAMINE 2-EPIMERASE_N-ACETYLMANNOSAMINE KINASE"/>
    <property type="match status" value="1"/>
</dbReference>
<dbReference type="Gene3D" id="3.30.420.40">
    <property type="match status" value="2"/>
</dbReference>
<protein>
    <submittedName>
        <fullName evidence="2">ROK family protein</fullName>
    </submittedName>
</protein>
<name>A0A936YYY9_9BURK</name>
<dbReference type="Pfam" id="PF00480">
    <property type="entry name" value="ROK"/>
    <property type="match status" value="1"/>
</dbReference>
<sequence length="236" mass="25631">MTAVRILAIDIGGSHLKASILDARGRMLTQKVTVKTPDPCPPRAMVDALVALVRPLPAHDRIAIGFPGVVRDGRVITAPHWVTKEWADFELPKELSRRLHGAPARMINDAEMQGLAVIKGKGLELVLTLGTGAGTGLFRDGDVMPHLELAHHPIRGNKTYDDYIGDAALKKVGVKRWNRRVARTVDILYALLHFDHLFIGGGNAANVSIKLPDNVSLVSNDAGIEGGAMLWRRDGQ</sequence>
<evidence type="ECO:0000313" key="2">
    <source>
        <dbReference type="EMBL" id="MBL0391086.1"/>
    </source>
</evidence>
<comment type="caution">
    <text evidence="2">The sequence shown here is derived from an EMBL/GenBank/DDBJ whole genome shotgun (WGS) entry which is preliminary data.</text>
</comment>
<proteinExistence type="inferred from homology"/>
<evidence type="ECO:0000313" key="3">
    <source>
        <dbReference type="Proteomes" id="UP000599109"/>
    </source>
</evidence>
<dbReference type="SUPFAM" id="SSF53067">
    <property type="entry name" value="Actin-like ATPase domain"/>
    <property type="match status" value="1"/>
</dbReference>
<comment type="similarity">
    <text evidence="1">Belongs to the ROK (NagC/XylR) family.</text>
</comment>
<organism evidence="2 3">
    <name type="scientific">Ramlibacter monticola</name>
    <dbReference type="NCBI Taxonomy" id="1926872"/>
    <lineage>
        <taxon>Bacteria</taxon>
        <taxon>Pseudomonadati</taxon>
        <taxon>Pseudomonadota</taxon>
        <taxon>Betaproteobacteria</taxon>
        <taxon>Burkholderiales</taxon>
        <taxon>Comamonadaceae</taxon>
        <taxon>Ramlibacter</taxon>
    </lineage>
</organism>
<evidence type="ECO:0000256" key="1">
    <source>
        <dbReference type="ARBA" id="ARBA00006479"/>
    </source>
</evidence>
<dbReference type="Proteomes" id="UP000599109">
    <property type="component" value="Unassembled WGS sequence"/>
</dbReference>
<keyword evidence="3" id="KW-1185">Reference proteome</keyword>
<dbReference type="PANTHER" id="PTHR18964">
    <property type="entry name" value="ROK (REPRESSOR, ORF, KINASE) FAMILY"/>
    <property type="match status" value="1"/>
</dbReference>
<dbReference type="RefSeq" id="WP_201674701.1">
    <property type="nucleotide sequence ID" value="NZ_JAEQNE010000002.1"/>
</dbReference>
<dbReference type="InterPro" id="IPR043129">
    <property type="entry name" value="ATPase_NBD"/>
</dbReference>
<reference evidence="2 3" key="1">
    <citation type="journal article" date="2017" name="Int. J. Syst. Evol. Microbiol.">
        <title>Ramlibacter monticola sp. nov., isolated from forest soil.</title>
        <authorList>
            <person name="Chaudhary D.K."/>
            <person name="Kim J."/>
        </authorList>
    </citation>
    <scope>NUCLEOTIDE SEQUENCE [LARGE SCALE GENOMIC DNA]</scope>
    <source>
        <strain evidence="2 3">KACC 19175</strain>
    </source>
</reference>
<dbReference type="InterPro" id="IPR000600">
    <property type="entry name" value="ROK"/>
</dbReference>
<gene>
    <name evidence="2" type="ORF">JJ685_08015</name>
</gene>